<feature type="compositionally biased region" description="Basic and acidic residues" evidence="1">
    <location>
        <begin position="265"/>
        <end position="278"/>
    </location>
</feature>
<dbReference type="Proteomes" id="UP000435112">
    <property type="component" value="Unassembled WGS sequence"/>
</dbReference>
<keyword evidence="2" id="KW-0472">Membrane</keyword>
<gene>
    <name evidence="3" type="ORF">PR002_g30984</name>
</gene>
<dbReference type="OrthoDB" id="89997at2759"/>
<sequence length="389" mass="43094">MSGFLDALFRWQATYVPAELLPGYCVAGIGFVFVWVVSTPVRNVGWQFSAEVWRVASLKGALWNDCLRHYNAVLANPEVRQQRGLAYVYALRGTIFAVPMQVLTQDEQKYGDYGRMLRHWWVAAYTTFYEYVPDLGLKTARSVNNYARATKDAAVSSRRRIGEALHVTLLICKFVASLAFFLPMALYTVVEYVLLGETGVALAVFVVNLANHYFEWTRWGAPGSVLFVTVGVITHIWRCGSGDTELERLSPTTIVLEGLKEVRERAATRERTETEDLQRLQGPQGEALPSSTGRADFVRVEVVESPSRAPAAISAELRATENRSALLRLELAQHPDVRRIPQTVHLGRRSSRGGYCPVPGQDGVVPGDRVLGSEGVPGGSRTDAFGRCA</sequence>
<name>A0A6A3GNF7_9STRA</name>
<keyword evidence="2" id="KW-0812">Transmembrane</keyword>
<protein>
    <submittedName>
        <fullName evidence="3">Uncharacterized protein</fullName>
    </submittedName>
</protein>
<feature type="region of interest" description="Disordered" evidence="1">
    <location>
        <begin position="348"/>
        <end position="389"/>
    </location>
</feature>
<organism evidence="3 4">
    <name type="scientific">Phytophthora rubi</name>
    <dbReference type="NCBI Taxonomy" id="129364"/>
    <lineage>
        <taxon>Eukaryota</taxon>
        <taxon>Sar</taxon>
        <taxon>Stramenopiles</taxon>
        <taxon>Oomycota</taxon>
        <taxon>Peronosporomycetes</taxon>
        <taxon>Peronosporales</taxon>
        <taxon>Peronosporaceae</taxon>
        <taxon>Phytophthora</taxon>
    </lineage>
</organism>
<feature type="transmembrane region" description="Helical" evidence="2">
    <location>
        <begin position="20"/>
        <end position="38"/>
    </location>
</feature>
<dbReference type="AlphaFoldDB" id="A0A6A3GNF7"/>
<keyword evidence="2" id="KW-1133">Transmembrane helix</keyword>
<evidence type="ECO:0000256" key="2">
    <source>
        <dbReference type="SAM" id="Phobius"/>
    </source>
</evidence>
<evidence type="ECO:0000256" key="1">
    <source>
        <dbReference type="SAM" id="MobiDB-lite"/>
    </source>
</evidence>
<evidence type="ECO:0000313" key="3">
    <source>
        <dbReference type="EMBL" id="KAE8958067.1"/>
    </source>
</evidence>
<feature type="transmembrane region" description="Helical" evidence="2">
    <location>
        <begin position="192"/>
        <end position="210"/>
    </location>
</feature>
<proteinExistence type="predicted"/>
<feature type="transmembrane region" description="Helical" evidence="2">
    <location>
        <begin position="219"/>
        <end position="237"/>
    </location>
</feature>
<accession>A0A6A3GNF7</accession>
<feature type="region of interest" description="Disordered" evidence="1">
    <location>
        <begin position="265"/>
        <end position="291"/>
    </location>
</feature>
<comment type="caution">
    <text evidence="3">The sequence shown here is derived from an EMBL/GenBank/DDBJ whole genome shotgun (WGS) entry which is preliminary data.</text>
</comment>
<feature type="transmembrane region" description="Helical" evidence="2">
    <location>
        <begin position="164"/>
        <end position="186"/>
    </location>
</feature>
<reference evidence="3 4" key="1">
    <citation type="submission" date="2018-09" db="EMBL/GenBank/DDBJ databases">
        <title>Genomic investigation of the strawberry pathogen Phytophthora fragariae indicates pathogenicity is determined by transcriptional variation in three key races.</title>
        <authorList>
            <person name="Adams T.M."/>
            <person name="Armitage A.D."/>
            <person name="Sobczyk M.K."/>
            <person name="Bates H.J."/>
            <person name="Dunwell J.M."/>
            <person name="Nellist C.F."/>
            <person name="Harrison R.J."/>
        </authorList>
    </citation>
    <scope>NUCLEOTIDE SEQUENCE [LARGE SCALE GENOMIC DNA]</scope>
    <source>
        <strain evidence="3 4">SCRP324</strain>
    </source>
</reference>
<dbReference type="EMBL" id="QXFU01007638">
    <property type="protein sequence ID" value="KAE8958067.1"/>
    <property type="molecule type" value="Genomic_DNA"/>
</dbReference>
<evidence type="ECO:0000313" key="4">
    <source>
        <dbReference type="Proteomes" id="UP000435112"/>
    </source>
</evidence>